<reference evidence="1 2" key="1">
    <citation type="submission" date="2024-05" db="EMBL/GenBank/DDBJ databases">
        <title>Genetic variation in Jamaican populations of the coffee berry borer (Hypothenemus hampei).</title>
        <authorList>
            <person name="Errbii M."/>
            <person name="Myrie A."/>
        </authorList>
    </citation>
    <scope>NUCLEOTIDE SEQUENCE [LARGE SCALE GENOMIC DNA]</scope>
    <source>
        <strain evidence="1">JA-Hopewell-2020-01-JO</strain>
        <tissue evidence="1">Whole body</tissue>
    </source>
</reference>
<evidence type="ECO:0000313" key="2">
    <source>
        <dbReference type="Proteomes" id="UP001566132"/>
    </source>
</evidence>
<protein>
    <submittedName>
        <fullName evidence="1">Uncharacterized protein</fullName>
    </submittedName>
</protein>
<keyword evidence="2" id="KW-1185">Reference proteome</keyword>
<dbReference type="Proteomes" id="UP001566132">
    <property type="component" value="Unassembled WGS sequence"/>
</dbReference>
<evidence type="ECO:0000313" key="1">
    <source>
        <dbReference type="EMBL" id="KAL1512828.1"/>
    </source>
</evidence>
<dbReference type="AlphaFoldDB" id="A0ABD1F5H2"/>
<gene>
    <name evidence="1" type="ORF">ABEB36_002350</name>
</gene>
<accession>A0ABD1F5H2</accession>
<dbReference type="EMBL" id="JBDJPC010000002">
    <property type="protein sequence ID" value="KAL1512828.1"/>
    <property type="molecule type" value="Genomic_DNA"/>
</dbReference>
<name>A0ABD1F5H2_HYPHA</name>
<organism evidence="1 2">
    <name type="scientific">Hypothenemus hampei</name>
    <name type="common">Coffee berry borer</name>
    <dbReference type="NCBI Taxonomy" id="57062"/>
    <lineage>
        <taxon>Eukaryota</taxon>
        <taxon>Metazoa</taxon>
        <taxon>Ecdysozoa</taxon>
        <taxon>Arthropoda</taxon>
        <taxon>Hexapoda</taxon>
        <taxon>Insecta</taxon>
        <taxon>Pterygota</taxon>
        <taxon>Neoptera</taxon>
        <taxon>Endopterygota</taxon>
        <taxon>Coleoptera</taxon>
        <taxon>Polyphaga</taxon>
        <taxon>Cucujiformia</taxon>
        <taxon>Curculionidae</taxon>
        <taxon>Scolytinae</taxon>
        <taxon>Hypothenemus</taxon>
    </lineage>
</organism>
<proteinExistence type="predicted"/>
<sequence>MALYFGKTINACPAALIKLLSFYKFQPHFHLFFLHQSTTEGALDEFTSKLIQRNTSKWKKKQILAHNNDTNLKHNFMKIRISEDIENLDMNTLNELFENAIECDDVTAIIGLTKQCTHYNKIPSLKVLLSALSVCARLGHRDIIVDISNLCERVRPELLKENSFFEHYIAEALWMNGDITKSLSIFEKVYRENAYLRRKIRTIMKYLIKNCIRNHSQATLVNLLQFSEKLVNEYNDYFTLGCIWQACILSEWFADQQIAIDYLLKYQGLCNVIINKVPFVVKMSLKQHRTEIVYRLMEVLLQYEMKSEISQVLLVLIDYFIKEGQFRQCREIIVWSIEHDIQIVGISGNHKLMNMLAKDVQDKIKVKVTKQTPSDYHF</sequence>
<comment type="caution">
    <text evidence="1">The sequence shown here is derived from an EMBL/GenBank/DDBJ whole genome shotgun (WGS) entry which is preliminary data.</text>
</comment>